<feature type="signal peptide" evidence="1">
    <location>
        <begin position="1"/>
        <end position="16"/>
    </location>
</feature>
<dbReference type="EMBL" id="HBGS01041233">
    <property type="protein sequence ID" value="CAD9450888.1"/>
    <property type="molecule type" value="Transcribed_RNA"/>
</dbReference>
<dbReference type="AlphaFoldDB" id="A0A7S2DCQ8"/>
<name>A0A7S2DCQ8_9STRA</name>
<feature type="chain" id="PRO_5031108865" description="Tail assembly chaperone" evidence="1">
    <location>
        <begin position="17"/>
        <end position="143"/>
    </location>
</feature>
<evidence type="ECO:0000313" key="2">
    <source>
        <dbReference type="EMBL" id="CAD9450888.1"/>
    </source>
</evidence>
<gene>
    <name evidence="2" type="ORF">DSPE1174_LOCUS21238</name>
</gene>
<evidence type="ECO:0000256" key="1">
    <source>
        <dbReference type="SAM" id="SignalP"/>
    </source>
</evidence>
<sequence length="143" mass="16103">MNRWFLLFAFVYQSSGFQPCQTLPRLTGRSSSRVYFVPSELLHDMPLVLSEMSEPAEDVMANFNSEFAPAQAIEWVLGLSIYAAWKNRIGPEPFLALMDKNFAPRTKGRVAGDREIARKKSAEVKAQRAAAAKAKLSPPKRKR</sequence>
<keyword evidence="1" id="KW-0732">Signal</keyword>
<proteinExistence type="predicted"/>
<accession>A0A7S2DCQ8</accession>
<protein>
    <recommendedName>
        <fullName evidence="3">Tail assembly chaperone</fullName>
    </recommendedName>
</protein>
<evidence type="ECO:0008006" key="3">
    <source>
        <dbReference type="Google" id="ProtNLM"/>
    </source>
</evidence>
<reference evidence="2" key="1">
    <citation type="submission" date="2021-01" db="EMBL/GenBank/DDBJ databases">
        <authorList>
            <person name="Corre E."/>
            <person name="Pelletier E."/>
            <person name="Niang G."/>
            <person name="Scheremetjew M."/>
            <person name="Finn R."/>
            <person name="Kale V."/>
            <person name="Holt S."/>
            <person name="Cochrane G."/>
            <person name="Meng A."/>
            <person name="Brown T."/>
            <person name="Cohen L."/>
        </authorList>
    </citation>
    <scope>NUCLEOTIDE SEQUENCE</scope>
    <source>
        <strain evidence="2">CCMP1381</strain>
    </source>
</reference>
<organism evidence="2">
    <name type="scientific">Octactis speculum</name>
    <dbReference type="NCBI Taxonomy" id="3111310"/>
    <lineage>
        <taxon>Eukaryota</taxon>
        <taxon>Sar</taxon>
        <taxon>Stramenopiles</taxon>
        <taxon>Ochrophyta</taxon>
        <taxon>Dictyochophyceae</taxon>
        <taxon>Dictyochales</taxon>
        <taxon>Dictyochaceae</taxon>
        <taxon>Octactis</taxon>
    </lineage>
</organism>